<evidence type="ECO:0000313" key="4">
    <source>
        <dbReference type="EMBL" id="SPZ13523.1"/>
    </source>
</evidence>
<dbReference type="EMBL" id="UAUF01000014">
    <property type="protein sequence ID" value="SPZ13523.1"/>
    <property type="molecule type" value="Genomic_DNA"/>
</dbReference>
<dbReference type="Gene3D" id="3.40.630.30">
    <property type="match status" value="1"/>
</dbReference>
<proteinExistence type="predicted"/>
<evidence type="ECO:0000256" key="1">
    <source>
        <dbReference type="ARBA" id="ARBA00022679"/>
    </source>
</evidence>
<evidence type="ECO:0000313" key="5">
    <source>
        <dbReference type="Proteomes" id="UP000250443"/>
    </source>
</evidence>
<keyword evidence="2" id="KW-0012">Acyltransferase</keyword>
<dbReference type="RefSeq" id="WP_010798571.1">
    <property type="nucleotide sequence ID" value="NZ_CP069263.1"/>
</dbReference>
<keyword evidence="1 4" id="KW-0808">Transferase</keyword>
<feature type="domain" description="N-acetyltransferase" evidence="3">
    <location>
        <begin position="2"/>
        <end position="152"/>
    </location>
</feature>
<accession>A0A2X2D3K2</accession>
<dbReference type="Proteomes" id="UP000250443">
    <property type="component" value="Unassembled WGS sequence"/>
</dbReference>
<organism evidence="4 5">
    <name type="scientific">Pseudomonas luteola</name>
    <dbReference type="NCBI Taxonomy" id="47886"/>
    <lineage>
        <taxon>Bacteria</taxon>
        <taxon>Pseudomonadati</taxon>
        <taxon>Pseudomonadota</taxon>
        <taxon>Gammaproteobacteria</taxon>
        <taxon>Pseudomonadales</taxon>
        <taxon>Pseudomonadaceae</taxon>
        <taxon>Pseudomonas</taxon>
    </lineage>
</organism>
<dbReference type="Pfam" id="PF00583">
    <property type="entry name" value="Acetyltransf_1"/>
    <property type="match status" value="1"/>
</dbReference>
<dbReference type="CDD" id="cd04301">
    <property type="entry name" value="NAT_SF"/>
    <property type="match status" value="1"/>
</dbReference>
<dbReference type="InterPro" id="IPR000182">
    <property type="entry name" value="GNAT_dom"/>
</dbReference>
<gene>
    <name evidence="4" type="ORF">NCTC11842_05267</name>
</gene>
<dbReference type="InterPro" id="IPR050832">
    <property type="entry name" value="Bact_Acetyltransf"/>
</dbReference>
<protein>
    <submittedName>
        <fullName evidence="4">Acetyltransferase</fullName>
    </submittedName>
</protein>
<reference evidence="4 5" key="1">
    <citation type="submission" date="2018-06" db="EMBL/GenBank/DDBJ databases">
        <authorList>
            <consortium name="Pathogen Informatics"/>
            <person name="Doyle S."/>
        </authorList>
    </citation>
    <scope>NUCLEOTIDE SEQUENCE [LARGE SCALE GENOMIC DNA]</scope>
    <source>
        <strain evidence="4 5">NCTC11842</strain>
    </source>
</reference>
<dbReference type="PANTHER" id="PTHR43877">
    <property type="entry name" value="AMINOALKYLPHOSPHONATE N-ACETYLTRANSFERASE-RELATED-RELATED"/>
    <property type="match status" value="1"/>
</dbReference>
<dbReference type="PROSITE" id="PS51186">
    <property type="entry name" value="GNAT"/>
    <property type="match status" value="1"/>
</dbReference>
<dbReference type="SUPFAM" id="SSF55729">
    <property type="entry name" value="Acyl-CoA N-acyltransferases (Nat)"/>
    <property type="match status" value="1"/>
</dbReference>
<dbReference type="InterPro" id="IPR016181">
    <property type="entry name" value="Acyl_CoA_acyltransferase"/>
</dbReference>
<name>A0A2X2D3K2_PSELU</name>
<evidence type="ECO:0000256" key="2">
    <source>
        <dbReference type="ARBA" id="ARBA00023315"/>
    </source>
</evidence>
<dbReference type="GO" id="GO:0016747">
    <property type="term" value="F:acyltransferase activity, transferring groups other than amino-acyl groups"/>
    <property type="evidence" value="ECO:0007669"/>
    <property type="project" value="InterPro"/>
</dbReference>
<dbReference type="AlphaFoldDB" id="A0A2X2D3K2"/>
<evidence type="ECO:0000259" key="3">
    <source>
        <dbReference type="PROSITE" id="PS51186"/>
    </source>
</evidence>
<sequence>MLTVRRAQPDDAGYLQRLYSQLVDSAFITVLPARLEELQHDPVHELLVAEYGGTVIASALLIFCKDAMFGFQPFAVVENVIVDEAQRGTGVGRQLIRTIEQRCIDKDCSKIMLLSSAHRIQAHAFFERAGFKGDSKRGFVKYRRDLLASGLPPD</sequence>